<dbReference type="PANTHER" id="PTHR43065">
    <property type="entry name" value="SENSOR HISTIDINE KINASE"/>
    <property type="match status" value="1"/>
</dbReference>
<dbReference type="InterPro" id="IPR036890">
    <property type="entry name" value="HATPase_C_sf"/>
</dbReference>
<dbReference type="PANTHER" id="PTHR43065:SF42">
    <property type="entry name" value="TWO-COMPONENT SENSOR PPRA"/>
    <property type="match status" value="1"/>
</dbReference>
<dbReference type="InterPro" id="IPR003661">
    <property type="entry name" value="HisK_dim/P_dom"/>
</dbReference>
<dbReference type="Gene3D" id="3.30.565.10">
    <property type="entry name" value="Histidine kinase-like ATPase, C-terminal domain"/>
    <property type="match status" value="1"/>
</dbReference>
<proteinExistence type="predicted"/>
<dbReference type="InterPro" id="IPR005467">
    <property type="entry name" value="His_kinase_dom"/>
</dbReference>
<dbReference type="GO" id="GO:0005524">
    <property type="term" value="F:ATP binding"/>
    <property type="evidence" value="ECO:0007669"/>
    <property type="project" value="UniProtKB-KW"/>
</dbReference>
<dbReference type="Pfam" id="PF00989">
    <property type="entry name" value="PAS"/>
    <property type="match status" value="1"/>
</dbReference>
<evidence type="ECO:0000256" key="8">
    <source>
        <dbReference type="ARBA" id="ARBA00023012"/>
    </source>
</evidence>
<dbReference type="PROSITE" id="PS50112">
    <property type="entry name" value="PAS"/>
    <property type="match status" value="1"/>
</dbReference>
<evidence type="ECO:0000259" key="10">
    <source>
        <dbReference type="PROSITE" id="PS50112"/>
    </source>
</evidence>
<gene>
    <name evidence="12" type="ORF">SCARUB_01782</name>
</gene>
<evidence type="ECO:0000256" key="1">
    <source>
        <dbReference type="ARBA" id="ARBA00000085"/>
    </source>
</evidence>
<dbReference type="AlphaFoldDB" id="A0A1E3XBV1"/>
<dbReference type="PRINTS" id="PR00344">
    <property type="entry name" value="BCTRLSENSOR"/>
</dbReference>
<dbReference type="PROSITE" id="PS50113">
    <property type="entry name" value="PAC"/>
    <property type="match status" value="1"/>
</dbReference>
<feature type="domain" description="PAS" evidence="10">
    <location>
        <begin position="9"/>
        <end position="73"/>
    </location>
</feature>
<dbReference type="GO" id="GO:0000155">
    <property type="term" value="F:phosphorelay sensor kinase activity"/>
    <property type="evidence" value="ECO:0007669"/>
    <property type="project" value="InterPro"/>
</dbReference>
<dbReference type="InterPro" id="IPR036097">
    <property type="entry name" value="HisK_dim/P_sf"/>
</dbReference>
<dbReference type="EMBL" id="MAYW01000038">
    <property type="protein sequence ID" value="ODS33083.1"/>
    <property type="molecule type" value="Genomic_DNA"/>
</dbReference>
<evidence type="ECO:0000256" key="4">
    <source>
        <dbReference type="ARBA" id="ARBA00022679"/>
    </source>
</evidence>
<dbReference type="SUPFAM" id="SSF55785">
    <property type="entry name" value="PYP-like sensor domain (PAS domain)"/>
    <property type="match status" value="1"/>
</dbReference>
<keyword evidence="3" id="KW-0597">Phosphoprotein</keyword>
<comment type="catalytic activity">
    <reaction evidence="1">
        <text>ATP + protein L-histidine = ADP + protein N-phospho-L-histidine.</text>
        <dbReference type="EC" id="2.7.13.3"/>
    </reaction>
</comment>
<evidence type="ECO:0000259" key="11">
    <source>
        <dbReference type="PROSITE" id="PS50113"/>
    </source>
</evidence>
<evidence type="ECO:0000256" key="6">
    <source>
        <dbReference type="ARBA" id="ARBA00022777"/>
    </source>
</evidence>
<keyword evidence="7" id="KW-0067">ATP-binding</keyword>
<dbReference type="Gene3D" id="1.10.287.130">
    <property type="match status" value="1"/>
</dbReference>
<keyword evidence="4" id="KW-0808">Transferase</keyword>
<keyword evidence="8" id="KW-0902">Two-component regulatory system</keyword>
<dbReference type="InterPro" id="IPR000700">
    <property type="entry name" value="PAS-assoc_C"/>
</dbReference>
<sequence>MKESIEETMKDRYRTLIKNIIDIVFTADKELNFTSIDPAGQRVFEYSREDVTNINLCNLIYEDDRGKIVDCLKVFFSIKGEYIEGIEFRTKTMNGNIKHLALNARANYGENDDLVQIEGVIRDITERRKLEQKLSQIDNLNTLGLQASGIAHELNNILGIILGYLDILKLKLRDTNVRTLNRSCHEPSWYMVGTGQISDTINVIERAVRDGAAIVGKILQFSKSKPGNSGVIHVNLIDVVKEAIEFTMPRWKGEAQTKGLEYKIINDNLNRSVLYVRCNPTELREVIVNIINNSIDAMPNGGKIEFSAKTDAGNVVLSISDNGIGVKEDIKDKIFDPFFTTKGVNGSGLGMSVVYGIVKRYGGEISIDSHWGKGTTVHIKMPLCLRWTITK</sequence>
<protein>
    <recommendedName>
        <fullName evidence="2">histidine kinase</fullName>
        <ecNumber evidence="2">2.7.13.3</ecNumber>
    </recommendedName>
</protein>
<evidence type="ECO:0000259" key="9">
    <source>
        <dbReference type="PROSITE" id="PS50109"/>
    </source>
</evidence>
<keyword evidence="5" id="KW-0547">Nucleotide-binding</keyword>
<evidence type="ECO:0000256" key="5">
    <source>
        <dbReference type="ARBA" id="ARBA00022741"/>
    </source>
</evidence>
<dbReference type="SUPFAM" id="SSF55874">
    <property type="entry name" value="ATPase domain of HSP90 chaperone/DNA topoisomerase II/histidine kinase"/>
    <property type="match status" value="1"/>
</dbReference>
<feature type="domain" description="Histidine kinase" evidence="9">
    <location>
        <begin position="149"/>
        <end position="385"/>
    </location>
</feature>
<dbReference type="CDD" id="cd00082">
    <property type="entry name" value="HisKA"/>
    <property type="match status" value="1"/>
</dbReference>
<dbReference type="NCBIfam" id="TIGR00229">
    <property type="entry name" value="sensory_box"/>
    <property type="match status" value="1"/>
</dbReference>
<evidence type="ECO:0000256" key="7">
    <source>
        <dbReference type="ARBA" id="ARBA00022840"/>
    </source>
</evidence>
<feature type="domain" description="PAC" evidence="11">
    <location>
        <begin position="84"/>
        <end position="136"/>
    </location>
</feature>
<evidence type="ECO:0000256" key="3">
    <source>
        <dbReference type="ARBA" id="ARBA00022553"/>
    </source>
</evidence>
<evidence type="ECO:0000313" key="13">
    <source>
        <dbReference type="Proteomes" id="UP000094056"/>
    </source>
</evidence>
<dbReference type="SMART" id="SM00387">
    <property type="entry name" value="HATPase_c"/>
    <property type="match status" value="1"/>
</dbReference>
<dbReference type="Proteomes" id="UP000094056">
    <property type="component" value="Unassembled WGS sequence"/>
</dbReference>
<dbReference type="Gene3D" id="3.30.450.20">
    <property type="entry name" value="PAS domain"/>
    <property type="match status" value="1"/>
</dbReference>
<dbReference type="InterPro" id="IPR000014">
    <property type="entry name" value="PAS"/>
</dbReference>
<dbReference type="InterPro" id="IPR004358">
    <property type="entry name" value="Sig_transdc_His_kin-like_C"/>
</dbReference>
<evidence type="ECO:0000313" key="12">
    <source>
        <dbReference type="EMBL" id="ODS33083.1"/>
    </source>
</evidence>
<dbReference type="PROSITE" id="PS50109">
    <property type="entry name" value="HIS_KIN"/>
    <property type="match status" value="1"/>
</dbReference>
<organism evidence="12 13">
    <name type="scientific">Candidatus Scalindua rubra</name>
    <dbReference type="NCBI Taxonomy" id="1872076"/>
    <lineage>
        <taxon>Bacteria</taxon>
        <taxon>Pseudomonadati</taxon>
        <taxon>Planctomycetota</taxon>
        <taxon>Candidatus Brocadiia</taxon>
        <taxon>Candidatus Brocadiales</taxon>
        <taxon>Candidatus Scalinduaceae</taxon>
        <taxon>Candidatus Scalindua</taxon>
    </lineage>
</organism>
<keyword evidence="6 12" id="KW-0418">Kinase</keyword>
<dbReference type="InterPro" id="IPR003594">
    <property type="entry name" value="HATPase_dom"/>
</dbReference>
<name>A0A1E3XBV1_9BACT</name>
<dbReference type="EC" id="2.7.13.3" evidence="2"/>
<dbReference type="CDD" id="cd00130">
    <property type="entry name" value="PAS"/>
    <property type="match status" value="1"/>
</dbReference>
<reference evidence="12 13" key="1">
    <citation type="submission" date="2016-07" db="EMBL/GenBank/DDBJ databases">
        <title>Draft genome of Scalindua rubra, obtained from a brine-seawater interface in the Red Sea, sheds light on salt adaptation in anammox bacteria.</title>
        <authorList>
            <person name="Speth D.R."/>
            <person name="Lagkouvardos I."/>
            <person name="Wang Y."/>
            <person name="Qian P.-Y."/>
            <person name="Dutilh B.E."/>
            <person name="Jetten M.S."/>
        </authorList>
    </citation>
    <scope>NUCLEOTIDE SEQUENCE [LARGE SCALE GENOMIC DNA]</scope>
    <source>
        <strain evidence="12">BSI-1</strain>
    </source>
</reference>
<dbReference type="SMART" id="SM00388">
    <property type="entry name" value="HisKA"/>
    <property type="match status" value="1"/>
</dbReference>
<dbReference type="Pfam" id="PF02518">
    <property type="entry name" value="HATPase_c"/>
    <property type="match status" value="1"/>
</dbReference>
<dbReference type="GO" id="GO:0006355">
    <property type="term" value="P:regulation of DNA-templated transcription"/>
    <property type="evidence" value="ECO:0007669"/>
    <property type="project" value="InterPro"/>
</dbReference>
<evidence type="ECO:0000256" key="2">
    <source>
        <dbReference type="ARBA" id="ARBA00012438"/>
    </source>
</evidence>
<comment type="caution">
    <text evidence="12">The sequence shown here is derived from an EMBL/GenBank/DDBJ whole genome shotgun (WGS) entry which is preliminary data.</text>
</comment>
<dbReference type="SUPFAM" id="SSF47384">
    <property type="entry name" value="Homodimeric domain of signal transducing histidine kinase"/>
    <property type="match status" value="1"/>
</dbReference>
<dbReference type="InterPro" id="IPR035965">
    <property type="entry name" value="PAS-like_dom_sf"/>
</dbReference>
<accession>A0A1E3XBV1</accession>
<dbReference type="InterPro" id="IPR013767">
    <property type="entry name" value="PAS_fold"/>
</dbReference>
<dbReference type="SMART" id="SM00091">
    <property type="entry name" value="PAS"/>
    <property type="match status" value="1"/>
</dbReference>